<feature type="signal peptide" evidence="2">
    <location>
        <begin position="1"/>
        <end position="25"/>
    </location>
</feature>
<evidence type="ECO:0000256" key="2">
    <source>
        <dbReference type="SAM" id="SignalP"/>
    </source>
</evidence>
<evidence type="ECO:0000259" key="3">
    <source>
        <dbReference type="Pfam" id="PF24837"/>
    </source>
</evidence>
<feature type="region of interest" description="Disordered" evidence="1">
    <location>
        <begin position="28"/>
        <end position="95"/>
    </location>
</feature>
<feature type="compositionally biased region" description="Low complexity" evidence="1">
    <location>
        <begin position="66"/>
        <end position="85"/>
    </location>
</feature>
<feature type="compositionally biased region" description="Basic and acidic residues" evidence="1">
    <location>
        <begin position="52"/>
        <end position="61"/>
    </location>
</feature>
<dbReference type="RefSeq" id="WP_135839803.1">
    <property type="nucleotide sequence ID" value="NZ_SRRO01000001.1"/>
</dbReference>
<protein>
    <recommendedName>
        <fullName evidence="3">AMIN-like domain-containing protein</fullName>
    </recommendedName>
</protein>
<dbReference type="AlphaFoldDB" id="A0A4Z1CCB9"/>
<dbReference type="Proteomes" id="UP000297496">
    <property type="component" value="Unassembled WGS sequence"/>
</dbReference>
<evidence type="ECO:0000313" key="4">
    <source>
        <dbReference type="EMBL" id="TGN65306.1"/>
    </source>
</evidence>
<name>A0A4Z1CCB9_9ACTN</name>
<dbReference type="EMBL" id="SRRO01000001">
    <property type="protein sequence ID" value="TGN65306.1"/>
    <property type="molecule type" value="Genomic_DNA"/>
</dbReference>
<comment type="caution">
    <text evidence="4">The sequence shown here is derived from an EMBL/GenBank/DDBJ whole genome shotgun (WGS) entry which is preliminary data.</text>
</comment>
<gene>
    <name evidence="4" type="ORF">EXE59_16085</name>
</gene>
<feature type="chain" id="PRO_5038896987" description="AMIN-like domain-containing protein" evidence="2">
    <location>
        <begin position="26"/>
        <end position="222"/>
    </location>
</feature>
<reference evidence="4 5" key="1">
    <citation type="submission" date="2019-04" db="EMBL/GenBank/DDBJ databases">
        <title>Three New Species of Nocardioides, Nocardioides euryhalodurans sp. nov., Nocardioides seonyuensis sp. nov. and Nocardioides eburneoflavus sp. nov. Isolated from Soil.</title>
        <authorList>
            <person name="Roh S.G."/>
            <person name="Lee C."/>
            <person name="Kim M.-K."/>
            <person name="Kim S.B."/>
        </authorList>
    </citation>
    <scope>NUCLEOTIDE SEQUENCE [LARGE SCALE GENOMIC DNA]</scope>
    <source>
        <strain evidence="4 5">MMS17-SY213</strain>
    </source>
</reference>
<organism evidence="4 5">
    <name type="scientific">Nocardioides eburneiflavus</name>
    <dbReference type="NCBI Taxonomy" id="2518372"/>
    <lineage>
        <taxon>Bacteria</taxon>
        <taxon>Bacillati</taxon>
        <taxon>Actinomycetota</taxon>
        <taxon>Actinomycetes</taxon>
        <taxon>Propionibacteriales</taxon>
        <taxon>Nocardioidaceae</taxon>
        <taxon>Nocardioides</taxon>
    </lineage>
</organism>
<dbReference type="InterPro" id="IPR056303">
    <property type="entry name" value="AMIN-like"/>
</dbReference>
<dbReference type="OrthoDB" id="3393679at2"/>
<keyword evidence="2" id="KW-0732">Signal</keyword>
<dbReference type="Pfam" id="PF24837">
    <property type="entry name" value="AMIN-like"/>
    <property type="match status" value="1"/>
</dbReference>
<evidence type="ECO:0000256" key="1">
    <source>
        <dbReference type="SAM" id="MobiDB-lite"/>
    </source>
</evidence>
<sequence length="222" mass="22640">MRRTTTGRAAATAAAVAAASLLLSACGTGSDVSRTSADDVGGGGGSGGAASRSKDSERPAEPEPSDSPGSPSSSPAPGGPEFSASTDPQTAEPSGDWDLQLQDVRVGEHDGFDRVVLEFSGTAGPGWGVEWTEEAVADGSGEVVPLDGDRVLTISASGTAMPEPGSFEVPQRLGPTGDVAEVQVTGWFEGYTQVFAGFTGEERPFRVFALAEPPRLVVDVRD</sequence>
<proteinExistence type="predicted"/>
<evidence type="ECO:0000313" key="5">
    <source>
        <dbReference type="Proteomes" id="UP000297496"/>
    </source>
</evidence>
<keyword evidence="5" id="KW-1185">Reference proteome</keyword>
<dbReference type="PROSITE" id="PS51257">
    <property type="entry name" value="PROKAR_LIPOPROTEIN"/>
    <property type="match status" value="1"/>
</dbReference>
<accession>A0A4Z1CCB9</accession>
<feature type="domain" description="AMIN-like" evidence="3">
    <location>
        <begin position="100"/>
        <end position="221"/>
    </location>
</feature>